<dbReference type="OrthoDB" id="197869at2"/>
<dbReference type="InterPro" id="IPR023614">
    <property type="entry name" value="Porin_dom_sf"/>
</dbReference>
<organism evidence="3 4">
    <name type="scientific">Pseudomonas leptonychotis</name>
    <dbReference type="NCBI Taxonomy" id="2448482"/>
    <lineage>
        <taxon>Bacteria</taxon>
        <taxon>Pseudomonadati</taxon>
        <taxon>Pseudomonadota</taxon>
        <taxon>Gammaproteobacteria</taxon>
        <taxon>Pseudomonadales</taxon>
        <taxon>Pseudomonadaceae</taxon>
        <taxon>Pseudomonas</taxon>
    </lineage>
</organism>
<dbReference type="EMBL" id="RFLV01000001">
    <property type="protein sequence ID" value="TIH11019.1"/>
    <property type="molecule type" value="Genomic_DNA"/>
</dbReference>
<proteinExistence type="predicted"/>
<dbReference type="Gene3D" id="2.40.160.10">
    <property type="entry name" value="Porin"/>
    <property type="match status" value="1"/>
</dbReference>
<dbReference type="Pfam" id="PF13609">
    <property type="entry name" value="Porin_4"/>
    <property type="match status" value="1"/>
</dbReference>
<sequence length="391" mass="43276">MFNVRLLPLAICLATAPAFALEQGEHRFNTFGTVGITHLGGEDDGRSYGITGQTTDSWRGDQLSKFGAQIQYGLTDTLGITVQATAKPEQDEWKANLEWAYLSWQSTDNLMVRFGRLRTPVYMYSESIDVGFSYPWLRLPDEVYSQVQLSNYEGVDAVYTVPLSYGSVAFQVAGGQAKNRDIFAFDDMYDIDYEKVFGANISLATNDFGTLRIGYVEADISTEIEDFVNRPNIPFAGLNGPGVQSFQSIDKQKGKFVSVGYQYDNGTWLSSNEWTSRSIEADGSGTTDAFYLMGGRRFGEFLTHVTYAQLDDDAGRQNSWTLGLNYNLLPNVVLKSEYKRVDTSGGYEGVFIRSSQEAFDNALSEGSNGLLGSPARNFDGDIVSVGVDFVF</sequence>
<evidence type="ECO:0000313" key="3">
    <source>
        <dbReference type="EMBL" id="TIH11019.1"/>
    </source>
</evidence>
<evidence type="ECO:0000256" key="1">
    <source>
        <dbReference type="SAM" id="SignalP"/>
    </source>
</evidence>
<comment type="caution">
    <text evidence="3">The sequence shown here is derived from an EMBL/GenBank/DDBJ whole genome shotgun (WGS) entry which is preliminary data.</text>
</comment>
<dbReference type="SUPFAM" id="SSF56935">
    <property type="entry name" value="Porins"/>
    <property type="match status" value="1"/>
</dbReference>
<name>A0A4T2A465_9PSED</name>
<dbReference type="InterPro" id="IPR033900">
    <property type="entry name" value="Gram_neg_porin_domain"/>
</dbReference>
<feature type="chain" id="PRO_5020304844" evidence="1">
    <location>
        <begin position="21"/>
        <end position="391"/>
    </location>
</feature>
<feature type="domain" description="Porin" evidence="2">
    <location>
        <begin position="10"/>
        <end position="345"/>
    </location>
</feature>
<dbReference type="RefSeq" id="WP_136664291.1">
    <property type="nucleotide sequence ID" value="NZ_CP173421.1"/>
</dbReference>
<keyword evidence="1" id="KW-0732">Signal</keyword>
<dbReference type="AlphaFoldDB" id="A0A4T2A465"/>
<dbReference type="GO" id="GO:0015288">
    <property type="term" value="F:porin activity"/>
    <property type="evidence" value="ECO:0007669"/>
    <property type="project" value="InterPro"/>
</dbReference>
<evidence type="ECO:0000259" key="2">
    <source>
        <dbReference type="Pfam" id="PF13609"/>
    </source>
</evidence>
<feature type="signal peptide" evidence="1">
    <location>
        <begin position="1"/>
        <end position="20"/>
    </location>
</feature>
<dbReference type="GO" id="GO:0016020">
    <property type="term" value="C:membrane"/>
    <property type="evidence" value="ECO:0007669"/>
    <property type="project" value="InterPro"/>
</dbReference>
<reference evidence="3 4" key="1">
    <citation type="submission" date="2018-10" db="EMBL/GenBank/DDBJ databases">
        <title>Pseudomonas leptonychotis sp. nov., isolated from Weddell seals in Antarctica.</title>
        <authorList>
            <person name="Novakova D."/>
            <person name="Svec P."/>
            <person name="Kralova S."/>
            <person name="Kristofova L."/>
            <person name="Zeman M."/>
            <person name="Pantucek R."/>
            <person name="Maslanova I."/>
            <person name="Sedlacek I."/>
        </authorList>
    </citation>
    <scope>NUCLEOTIDE SEQUENCE [LARGE SCALE GENOMIC DNA]</scope>
    <source>
        <strain evidence="3 4">CCM 8849</strain>
    </source>
</reference>
<evidence type="ECO:0000313" key="4">
    <source>
        <dbReference type="Proteomes" id="UP000307541"/>
    </source>
</evidence>
<accession>A0A4T2A465</accession>
<gene>
    <name evidence="3" type="ORF">D8779_10190</name>
</gene>
<dbReference type="Proteomes" id="UP000307541">
    <property type="component" value="Unassembled WGS sequence"/>
</dbReference>
<protein>
    <submittedName>
        <fullName evidence="3">Porin</fullName>
    </submittedName>
</protein>
<keyword evidence="4" id="KW-1185">Reference proteome</keyword>